<dbReference type="AlphaFoldDB" id="A0A381UQD3"/>
<feature type="non-terminal residue" evidence="2">
    <location>
        <position position="1"/>
    </location>
</feature>
<evidence type="ECO:0000313" key="2">
    <source>
        <dbReference type="EMBL" id="SVA30346.1"/>
    </source>
</evidence>
<reference evidence="2" key="1">
    <citation type="submission" date="2018-05" db="EMBL/GenBank/DDBJ databases">
        <authorList>
            <person name="Lanie J.A."/>
            <person name="Ng W.-L."/>
            <person name="Kazmierczak K.M."/>
            <person name="Andrzejewski T.M."/>
            <person name="Davidsen T.M."/>
            <person name="Wayne K.J."/>
            <person name="Tettelin H."/>
            <person name="Glass J.I."/>
            <person name="Rusch D."/>
            <person name="Podicherti R."/>
            <person name="Tsui H.-C.T."/>
            <person name="Winkler M.E."/>
        </authorList>
    </citation>
    <scope>NUCLEOTIDE SEQUENCE</scope>
</reference>
<accession>A0A381UQD3</accession>
<organism evidence="2">
    <name type="scientific">marine metagenome</name>
    <dbReference type="NCBI Taxonomy" id="408172"/>
    <lineage>
        <taxon>unclassified sequences</taxon>
        <taxon>metagenomes</taxon>
        <taxon>ecological metagenomes</taxon>
    </lineage>
</organism>
<dbReference type="SUPFAM" id="SSF117916">
    <property type="entry name" value="Fe-S cluster assembly (FSCA) domain-like"/>
    <property type="match status" value="1"/>
</dbReference>
<dbReference type="EMBL" id="UINC01006910">
    <property type="protein sequence ID" value="SVA30346.1"/>
    <property type="molecule type" value="Genomic_DNA"/>
</dbReference>
<dbReference type="Pfam" id="PF01883">
    <property type="entry name" value="FeS_assembly_P"/>
    <property type="match status" value="2"/>
</dbReference>
<protein>
    <recommendedName>
        <fullName evidence="1">MIP18 family-like domain-containing protein</fullName>
    </recommendedName>
</protein>
<dbReference type="InterPro" id="IPR034904">
    <property type="entry name" value="FSCA_dom_sf"/>
</dbReference>
<dbReference type="PANTHER" id="PTHR42831">
    <property type="entry name" value="FE-S PROTEIN MATURATION AUXILIARY FACTOR YITW"/>
    <property type="match status" value="1"/>
</dbReference>
<proteinExistence type="predicted"/>
<feature type="domain" description="MIP18 family-like" evidence="1">
    <location>
        <begin position="56"/>
        <end position="93"/>
    </location>
</feature>
<dbReference type="InterPro" id="IPR052339">
    <property type="entry name" value="Fe-S_Maturation_MIP18"/>
</dbReference>
<feature type="domain" description="MIP18 family-like" evidence="1">
    <location>
        <begin position="1"/>
        <end position="34"/>
    </location>
</feature>
<dbReference type="PANTHER" id="PTHR42831:SF1">
    <property type="entry name" value="FE-S PROTEIN MATURATION AUXILIARY FACTOR YITW"/>
    <property type="match status" value="1"/>
</dbReference>
<evidence type="ECO:0000259" key="1">
    <source>
        <dbReference type="Pfam" id="PF01883"/>
    </source>
</evidence>
<gene>
    <name evidence="2" type="ORF">METZ01_LOCUS83200</name>
</gene>
<dbReference type="Gene3D" id="3.30.300.130">
    <property type="entry name" value="Fe-S cluster assembly (FSCA)"/>
    <property type="match status" value="1"/>
</dbReference>
<name>A0A381UQD3_9ZZZZ</name>
<dbReference type="InterPro" id="IPR002744">
    <property type="entry name" value="MIP18-like"/>
</dbReference>
<sequence length="127" mass="14320">VIEKLRGVYDPEIPINLYDLGLIYEINFEERKKVKGDAREMLDNGTPIEESGESFSVVEVVMSLTTPHCGMKDMIIDQVVMAVETIEDANCEVRLTFDPQWTPTMLRQEAIEVLGEHHPLAQMATGV</sequence>